<gene>
    <name evidence="3" type="ORF">ACFOD3_13805</name>
</gene>
<keyword evidence="3" id="KW-0456">Lyase</keyword>
<dbReference type="InterPro" id="IPR012970">
    <property type="entry name" value="Lyase_8_alpha_N"/>
</dbReference>
<dbReference type="Proteomes" id="UP001595420">
    <property type="component" value="Unassembled WGS sequence"/>
</dbReference>
<reference evidence="4" key="1">
    <citation type="journal article" date="2019" name="Int. J. Syst. Evol. Microbiol.">
        <title>The Global Catalogue of Microorganisms (GCM) 10K type strain sequencing project: providing services to taxonomists for standard genome sequencing and annotation.</title>
        <authorList>
            <consortium name="The Broad Institute Genomics Platform"/>
            <consortium name="The Broad Institute Genome Sequencing Center for Infectious Disease"/>
            <person name="Wu L."/>
            <person name="Ma J."/>
        </authorList>
    </citation>
    <scope>NUCLEOTIDE SEQUENCE [LARGE SCALE GENOMIC DNA]</scope>
    <source>
        <strain evidence="4">CGMCC 1.16855</strain>
    </source>
</reference>
<dbReference type="InterPro" id="IPR038970">
    <property type="entry name" value="Lyase_8"/>
</dbReference>
<dbReference type="Pfam" id="PF08124">
    <property type="entry name" value="Lyase_8_N"/>
    <property type="match status" value="1"/>
</dbReference>
<dbReference type="PANTHER" id="PTHR38481">
    <property type="entry name" value="HYALURONATE LYASE"/>
    <property type="match status" value="1"/>
</dbReference>
<evidence type="ECO:0000313" key="4">
    <source>
        <dbReference type="Proteomes" id="UP001595420"/>
    </source>
</evidence>
<dbReference type="PANTHER" id="PTHR38481:SF1">
    <property type="entry name" value="HYALURONATE LYASE"/>
    <property type="match status" value="1"/>
</dbReference>
<dbReference type="InterPro" id="IPR003159">
    <property type="entry name" value="Lyase_8_central_dom"/>
</dbReference>
<sequence length="773" mass="83373">MQAALLAKPDPDLADFAALKRSWAFGLTGPALTPALRTRHRIMVEPMLQRAAAQLPALAEPLPLPGAEQSEALDLPFQIQRRVQSLKDLAIAWRLAGPDEAATATYPQAILDSLQPIAEHHFTPRSDRPGNWWHWEIGIPARLLDLQVLLADRIAPPLRASLLAAIARFAPDPARLGEGRSPATGANCAWSAGIAIRRAILEGDALRLLLGLRTLTQEILEPASRDGFRPDGSFIQHRRHPYTGGYGVDFLLRAAETACLLQHSPWPMPQDACQRLVQDARRGLLPLLVDGAVMDMVRGREISRAWCSDHGKGHMALRALLLLAEIAPPAEATLFRGTVKHHILADRARDFFAFDPLFEPENIPLGLLEQARLLCEDPAIPALPPPAGSVIFIEMDRVVYRAPAFTLGLALHGKRTANYESMNEENLHGWFTASGMNSLYLTSDMTHFQDGFWPTVDPCRLPGTTIAQRPEAGAAANASGSNLVGGVALGGVTVAAMALYAERGQLTGRKSWFLFEDGITALGSDLTHRHGASCMTTIENRNLGASGSRQWVGAAGPLESGAVPLDVSSQRWLHLEGIGGYVVPKLLGKARLLAMLDRRSGAWSDINKSPASPTEPLQRNYQTLWIEHDNPGEPGGYVYTLLPGRDAAETAAFSAAAPHQVLLRNVRLHAVRHKALGITAAVAWRVPSDGGGIGFGPLRLLAPACAVLRETAEGLELAFAPLTRQEAGQPLIRLACPPLGLDPLQAVVEDGVVRLVASLRAGQALHLRLPPPG</sequence>
<dbReference type="GO" id="GO:0016829">
    <property type="term" value="F:lyase activity"/>
    <property type="evidence" value="ECO:0007669"/>
    <property type="project" value="UniProtKB-KW"/>
</dbReference>
<comment type="caution">
    <text evidence="3">The sequence shown here is derived from an EMBL/GenBank/DDBJ whole genome shotgun (WGS) entry which is preliminary data.</text>
</comment>
<organism evidence="3 4">
    <name type="scientific">Falsiroseomonas tokyonensis</name>
    <dbReference type="NCBI Taxonomy" id="430521"/>
    <lineage>
        <taxon>Bacteria</taxon>
        <taxon>Pseudomonadati</taxon>
        <taxon>Pseudomonadota</taxon>
        <taxon>Alphaproteobacteria</taxon>
        <taxon>Acetobacterales</taxon>
        <taxon>Roseomonadaceae</taxon>
        <taxon>Falsiroseomonas</taxon>
    </lineage>
</organism>
<dbReference type="EMBL" id="JBHRSB010000004">
    <property type="protein sequence ID" value="MFC3000973.1"/>
    <property type="molecule type" value="Genomic_DNA"/>
</dbReference>
<dbReference type="Pfam" id="PF02278">
    <property type="entry name" value="Lyase_8"/>
    <property type="match status" value="1"/>
</dbReference>
<evidence type="ECO:0000313" key="3">
    <source>
        <dbReference type="EMBL" id="MFC3000973.1"/>
    </source>
</evidence>
<evidence type="ECO:0000259" key="2">
    <source>
        <dbReference type="Pfam" id="PF08124"/>
    </source>
</evidence>
<evidence type="ECO:0000259" key="1">
    <source>
        <dbReference type="Pfam" id="PF02278"/>
    </source>
</evidence>
<feature type="domain" description="Polysaccharide lyase family 8 central" evidence="1">
    <location>
        <begin position="391"/>
        <end position="645"/>
    </location>
</feature>
<name>A0ABV7BWM0_9PROT</name>
<dbReference type="CDD" id="cd01083">
    <property type="entry name" value="GAG_Lyase"/>
    <property type="match status" value="1"/>
</dbReference>
<feature type="domain" description="Polysaccharide lyase 8 N-terminal alpha-helical" evidence="2">
    <location>
        <begin position="76"/>
        <end position="340"/>
    </location>
</feature>
<accession>A0ABV7BWM0</accession>
<keyword evidence="4" id="KW-1185">Reference proteome</keyword>
<proteinExistence type="predicted"/>
<dbReference type="RefSeq" id="WP_216837074.1">
    <property type="nucleotide sequence ID" value="NZ_JAFNJS010000004.1"/>
</dbReference>
<protein>
    <submittedName>
        <fullName evidence="3">Polysaccharide lyase 8 family protein</fullName>
    </submittedName>
</protein>